<name>A0ABW3VD69_9PSEU</name>
<keyword evidence="4" id="KW-0804">Transcription</keyword>
<dbReference type="Proteomes" id="UP001597182">
    <property type="component" value="Unassembled WGS sequence"/>
</dbReference>
<evidence type="ECO:0000256" key="2">
    <source>
        <dbReference type="ARBA" id="ARBA00023015"/>
    </source>
</evidence>
<gene>
    <name evidence="6" type="ORF">ACFQ34_07405</name>
</gene>
<reference evidence="7" key="1">
    <citation type="journal article" date="2019" name="Int. J. Syst. Evol. Microbiol.">
        <title>The Global Catalogue of Microorganisms (GCM) 10K type strain sequencing project: providing services to taxonomists for standard genome sequencing and annotation.</title>
        <authorList>
            <consortium name="The Broad Institute Genomics Platform"/>
            <consortium name="The Broad Institute Genome Sequencing Center for Infectious Disease"/>
            <person name="Wu L."/>
            <person name="Ma J."/>
        </authorList>
    </citation>
    <scope>NUCLEOTIDE SEQUENCE [LARGE SCALE GENOMIC DNA]</scope>
    <source>
        <strain evidence="7">CCUG 49018</strain>
    </source>
</reference>
<protein>
    <submittedName>
        <fullName evidence="6">LysR family transcriptional regulator</fullName>
    </submittedName>
</protein>
<keyword evidence="7" id="KW-1185">Reference proteome</keyword>
<feature type="domain" description="HTH lysR-type" evidence="5">
    <location>
        <begin position="2"/>
        <end position="59"/>
    </location>
</feature>
<evidence type="ECO:0000259" key="5">
    <source>
        <dbReference type="PROSITE" id="PS50931"/>
    </source>
</evidence>
<organism evidence="6 7">
    <name type="scientific">Pseudonocardia benzenivorans</name>
    <dbReference type="NCBI Taxonomy" id="228005"/>
    <lineage>
        <taxon>Bacteria</taxon>
        <taxon>Bacillati</taxon>
        <taxon>Actinomycetota</taxon>
        <taxon>Actinomycetes</taxon>
        <taxon>Pseudonocardiales</taxon>
        <taxon>Pseudonocardiaceae</taxon>
        <taxon>Pseudonocardia</taxon>
    </lineage>
</organism>
<dbReference type="Pfam" id="PF00126">
    <property type="entry name" value="HTH_1"/>
    <property type="match status" value="1"/>
</dbReference>
<evidence type="ECO:0000313" key="7">
    <source>
        <dbReference type="Proteomes" id="UP001597182"/>
    </source>
</evidence>
<dbReference type="PROSITE" id="PS50931">
    <property type="entry name" value="HTH_LYSR"/>
    <property type="match status" value="1"/>
</dbReference>
<dbReference type="Pfam" id="PF03466">
    <property type="entry name" value="LysR_substrate"/>
    <property type="match status" value="1"/>
</dbReference>
<dbReference type="Gene3D" id="3.40.190.10">
    <property type="entry name" value="Periplasmic binding protein-like II"/>
    <property type="match status" value="2"/>
</dbReference>
<dbReference type="EMBL" id="JBHTMB010000050">
    <property type="protein sequence ID" value="MFD1233107.1"/>
    <property type="molecule type" value="Genomic_DNA"/>
</dbReference>
<dbReference type="PANTHER" id="PTHR30346">
    <property type="entry name" value="TRANSCRIPTIONAL DUAL REGULATOR HCAR-RELATED"/>
    <property type="match status" value="1"/>
</dbReference>
<dbReference type="PANTHER" id="PTHR30346:SF29">
    <property type="entry name" value="LYSR SUBSTRATE-BINDING"/>
    <property type="match status" value="1"/>
</dbReference>
<dbReference type="RefSeq" id="WP_013677095.1">
    <property type="nucleotide sequence ID" value="NZ_BAABKS010000053.1"/>
</dbReference>
<accession>A0ABW3VD69</accession>
<dbReference type="InterPro" id="IPR036388">
    <property type="entry name" value="WH-like_DNA-bd_sf"/>
</dbReference>
<dbReference type="InterPro" id="IPR000847">
    <property type="entry name" value="LysR_HTH_N"/>
</dbReference>
<evidence type="ECO:0000313" key="6">
    <source>
        <dbReference type="EMBL" id="MFD1233107.1"/>
    </source>
</evidence>
<dbReference type="InterPro" id="IPR005119">
    <property type="entry name" value="LysR_subst-bd"/>
</dbReference>
<dbReference type="PRINTS" id="PR00039">
    <property type="entry name" value="HTHLYSR"/>
</dbReference>
<dbReference type="SUPFAM" id="SSF53850">
    <property type="entry name" value="Periplasmic binding protein-like II"/>
    <property type="match status" value="1"/>
</dbReference>
<comment type="similarity">
    <text evidence="1">Belongs to the LysR transcriptional regulatory family.</text>
</comment>
<keyword evidence="3" id="KW-0238">DNA-binding</keyword>
<dbReference type="InterPro" id="IPR036390">
    <property type="entry name" value="WH_DNA-bd_sf"/>
</dbReference>
<sequence>MLDTRRLRIFCTVAEEGSFTAAAARLHFTQSAVSQQMAILEREIGTPLVDRRPRGIQLTAAGTLLAERARSLLNELAGLEQEVCRIGSRPTAVHLGVFTTAGAHLVPLVVREYRRRHPDTQLVLHPSQPGELPAQLADGLITVGLSWDYDFAPRPDEGLLHHHLRDDPMCVLLPENHPVAGSASVRLRDLSDEPWIARDHRAPYADALEVMCRIAGFEPDVVFRTEDYSALQGLVAAGVGVAVAPRLALVAQRPDIVAVPFEDPAFTRRIDAVTLLESARDPLVTALVDLLREVARPQVS</sequence>
<proteinExistence type="inferred from homology"/>
<evidence type="ECO:0000256" key="1">
    <source>
        <dbReference type="ARBA" id="ARBA00009437"/>
    </source>
</evidence>
<evidence type="ECO:0000256" key="4">
    <source>
        <dbReference type="ARBA" id="ARBA00023163"/>
    </source>
</evidence>
<keyword evidence="2" id="KW-0805">Transcription regulation</keyword>
<comment type="caution">
    <text evidence="6">The sequence shown here is derived from an EMBL/GenBank/DDBJ whole genome shotgun (WGS) entry which is preliminary data.</text>
</comment>
<dbReference type="Gene3D" id="1.10.10.10">
    <property type="entry name" value="Winged helix-like DNA-binding domain superfamily/Winged helix DNA-binding domain"/>
    <property type="match status" value="1"/>
</dbReference>
<evidence type="ECO:0000256" key="3">
    <source>
        <dbReference type="ARBA" id="ARBA00023125"/>
    </source>
</evidence>
<dbReference type="SUPFAM" id="SSF46785">
    <property type="entry name" value="Winged helix' DNA-binding domain"/>
    <property type="match status" value="1"/>
</dbReference>